<dbReference type="Proteomes" id="UP000028524">
    <property type="component" value="Unassembled WGS sequence"/>
</dbReference>
<gene>
    <name evidence="2" type="ORF">S40285_10864</name>
</gene>
<organism evidence="2 3">
    <name type="scientific">Stachybotrys chlorohalonatus (strain IBT 40285)</name>
    <dbReference type="NCBI Taxonomy" id="1283841"/>
    <lineage>
        <taxon>Eukaryota</taxon>
        <taxon>Fungi</taxon>
        <taxon>Dikarya</taxon>
        <taxon>Ascomycota</taxon>
        <taxon>Pezizomycotina</taxon>
        <taxon>Sordariomycetes</taxon>
        <taxon>Hypocreomycetidae</taxon>
        <taxon>Hypocreales</taxon>
        <taxon>Stachybotryaceae</taxon>
        <taxon>Stachybotrys</taxon>
    </lineage>
</organism>
<dbReference type="EMBL" id="KL660694">
    <property type="protein sequence ID" value="KFA64233.1"/>
    <property type="molecule type" value="Genomic_DNA"/>
</dbReference>
<proteinExistence type="predicted"/>
<sequence length="280" mass="31042">MDISSTLGLYSKVTQFTRIKLTSDHLNSGQPSVPQEDKPIPEGQNSASEGCVNNEHNTQTDRVISPISYQQRHHSPHPQWLGTSHDGRPYLTHDLIQHAGDIEALRDAAGAPLWDSTWATVDPEELDIIHGRDQGRTPLLLPLPHFERTDAIHHNDNEIAPQRVNGDMSVWSSSGSSISTEYKFEENDTVATSESPGRSLAKQMKTPPPLPSSVPRTPFRSTLAKILWVPHRNKGVYSDSFVHPIRSSSLQVGLHTAHTTSANTRLRRLPSPKNLSISTM</sequence>
<dbReference type="OrthoDB" id="5164533at2759"/>
<feature type="region of interest" description="Disordered" evidence="1">
    <location>
        <begin position="185"/>
        <end position="217"/>
    </location>
</feature>
<evidence type="ECO:0000313" key="2">
    <source>
        <dbReference type="EMBL" id="KFA64233.1"/>
    </source>
</evidence>
<dbReference type="AlphaFoldDB" id="A0A084QJU8"/>
<accession>A0A084QJU8</accession>
<evidence type="ECO:0000313" key="3">
    <source>
        <dbReference type="Proteomes" id="UP000028524"/>
    </source>
</evidence>
<feature type="region of interest" description="Disordered" evidence="1">
    <location>
        <begin position="258"/>
        <end position="280"/>
    </location>
</feature>
<reference evidence="2 3" key="1">
    <citation type="journal article" date="2014" name="BMC Genomics">
        <title>Comparative genome sequencing reveals chemotype-specific gene clusters in the toxigenic black mold Stachybotrys.</title>
        <authorList>
            <person name="Semeiks J."/>
            <person name="Borek D."/>
            <person name="Otwinowski Z."/>
            <person name="Grishin N.V."/>
        </authorList>
    </citation>
    <scope>NUCLEOTIDE SEQUENCE [LARGE SCALE GENOMIC DNA]</scope>
    <source>
        <strain evidence="2 3">IBT 40285</strain>
    </source>
</reference>
<feature type="region of interest" description="Disordered" evidence="1">
    <location>
        <begin position="24"/>
        <end position="54"/>
    </location>
</feature>
<keyword evidence="3" id="KW-1185">Reference proteome</keyword>
<dbReference type="HOGENOM" id="CLU_994582_0_0_1"/>
<evidence type="ECO:0000256" key="1">
    <source>
        <dbReference type="SAM" id="MobiDB-lite"/>
    </source>
</evidence>
<dbReference type="InParanoid" id="A0A084QJU8"/>
<feature type="compositionally biased region" description="Polar residues" evidence="1">
    <location>
        <begin position="24"/>
        <end position="33"/>
    </location>
</feature>
<name>A0A084QJU8_STAC4</name>
<protein>
    <submittedName>
        <fullName evidence="2">Uncharacterized protein</fullName>
    </submittedName>
</protein>